<accession>A0A7S0LQB7</accession>
<gene>
    <name evidence="3" type="ORF">CPEL01642_LOCUS20692</name>
</gene>
<dbReference type="PROSITE" id="PS50112">
    <property type="entry name" value="PAS"/>
    <property type="match status" value="1"/>
</dbReference>
<feature type="domain" description="PAS" evidence="2">
    <location>
        <begin position="450"/>
        <end position="485"/>
    </location>
</feature>
<reference evidence="3" key="1">
    <citation type="submission" date="2021-01" db="EMBL/GenBank/DDBJ databases">
        <authorList>
            <person name="Corre E."/>
            <person name="Pelletier E."/>
            <person name="Niang G."/>
            <person name="Scheremetjew M."/>
            <person name="Finn R."/>
            <person name="Kale V."/>
            <person name="Holt S."/>
            <person name="Cochrane G."/>
            <person name="Meng A."/>
            <person name="Brown T."/>
            <person name="Cohen L."/>
        </authorList>
    </citation>
    <scope>NUCLEOTIDE SEQUENCE</scope>
    <source>
        <strain evidence="3">PLY182g</strain>
    </source>
</reference>
<dbReference type="EMBL" id="HBEY01043246">
    <property type="protein sequence ID" value="CAD8617311.1"/>
    <property type="molecule type" value="Transcribed_RNA"/>
</dbReference>
<proteinExistence type="predicted"/>
<sequence length="565" mass="59729">MPKSYTCWNQHRRPNVSLHSGLNASLFSDTESPSSSSFPPPALGAEPAEAGGEQKLTDDVLEGLVDALVDDNLFGLSPPIQNHMPLPADFLAMRDSSSSQLALVPDQTEMALAPAQAVQESCLCSQGACACTDMQISDLEMQVVSERESNFGSECVAVPQAASSRNECVAIPVIAHAPATAVEEETPFLWEESPFLVLKDGSGASIDPLSLVAGGLLNVSLQPPLLYWNERRRWMWHKKWCLPRVKVRLKLPISPEMLPAGHTLQVLVSAGTIRDGQVGLADEGLVGTCQLPLEGGEAVFSSLLFKHTSFNCGNRPFHLVVTLIAVGSEAAAPAQQTPGPSLSDQQKRFGLACYCSSPIHVDARKRTKGERPEASADDVRLMQRQRGNAPFATAEQQAAAHGLAHGVPGVVEAGSPAAATMQALVQAMGCTVLELRSDLVVLSVLSTTALGYQAHELVGQSMLSVLHPDEHSALMQTTQALLAMAAGGGGIGSSSAVRALHRARMRAPNGQIESVVIDSTITAIGTGPAGPHQLLVSIRYATPPVGPDSAIFRVFPANAPMYFAS</sequence>
<dbReference type="Gene3D" id="3.30.450.20">
    <property type="entry name" value="PAS domain"/>
    <property type="match status" value="1"/>
</dbReference>
<evidence type="ECO:0000313" key="3">
    <source>
        <dbReference type="EMBL" id="CAD8617311.1"/>
    </source>
</evidence>
<dbReference type="InterPro" id="IPR000014">
    <property type="entry name" value="PAS"/>
</dbReference>
<evidence type="ECO:0000259" key="2">
    <source>
        <dbReference type="PROSITE" id="PS50112"/>
    </source>
</evidence>
<dbReference type="SUPFAM" id="SSF55785">
    <property type="entry name" value="PYP-like sensor domain (PAS domain)"/>
    <property type="match status" value="1"/>
</dbReference>
<dbReference type="AlphaFoldDB" id="A0A7S0LQB7"/>
<feature type="compositionally biased region" description="Low complexity" evidence="1">
    <location>
        <begin position="32"/>
        <end position="52"/>
    </location>
</feature>
<organism evidence="3">
    <name type="scientific">Coccolithus braarudii</name>
    <dbReference type="NCBI Taxonomy" id="221442"/>
    <lineage>
        <taxon>Eukaryota</taxon>
        <taxon>Haptista</taxon>
        <taxon>Haptophyta</taxon>
        <taxon>Prymnesiophyceae</taxon>
        <taxon>Coccolithales</taxon>
        <taxon>Coccolithaceae</taxon>
        <taxon>Coccolithus</taxon>
    </lineage>
</organism>
<feature type="region of interest" description="Disordered" evidence="1">
    <location>
        <begin position="27"/>
        <end position="52"/>
    </location>
</feature>
<dbReference type="CDD" id="cd00130">
    <property type="entry name" value="PAS"/>
    <property type="match status" value="1"/>
</dbReference>
<name>A0A7S0LQB7_9EUKA</name>
<evidence type="ECO:0000256" key="1">
    <source>
        <dbReference type="SAM" id="MobiDB-lite"/>
    </source>
</evidence>
<dbReference type="InterPro" id="IPR035965">
    <property type="entry name" value="PAS-like_dom_sf"/>
</dbReference>
<protein>
    <recommendedName>
        <fullName evidence="2">PAS domain-containing protein</fullName>
    </recommendedName>
</protein>